<evidence type="ECO:0000256" key="16">
    <source>
        <dbReference type="SAM" id="SignalP"/>
    </source>
</evidence>
<dbReference type="Gene3D" id="2.60.410.10">
    <property type="entry name" value="D-Ala-D-Ala carboxypeptidase, C-terminal domain"/>
    <property type="match status" value="1"/>
</dbReference>
<dbReference type="GO" id="GO:0071555">
    <property type="term" value="P:cell wall organization"/>
    <property type="evidence" value="ECO:0007669"/>
    <property type="project" value="UniProtKB-KW"/>
</dbReference>
<evidence type="ECO:0000256" key="1">
    <source>
        <dbReference type="ARBA" id="ARBA00003217"/>
    </source>
</evidence>
<keyword evidence="11" id="KW-0961">Cell wall biogenesis/degradation</keyword>
<protein>
    <recommendedName>
        <fullName evidence="4">serine-type D-Ala-D-Ala carboxypeptidase</fullName>
        <ecNumber evidence="4">3.4.16.4</ecNumber>
    </recommendedName>
</protein>
<evidence type="ECO:0000313" key="18">
    <source>
        <dbReference type="EMBL" id="MBA4602849.1"/>
    </source>
</evidence>
<evidence type="ECO:0000256" key="3">
    <source>
        <dbReference type="ARBA" id="ARBA00007164"/>
    </source>
</evidence>
<dbReference type="SUPFAM" id="SSF69189">
    <property type="entry name" value="Penicillin-binding protein associated domain"/>
    <property type="match status" value="1"/>
</dbReference>
<evidence type="ECO:0000259" key="17">
    <source>
        <dbReference type="SMART" id="SM00936"/>
    </source>
</evidence>
<comment type="catalytic activity">
    <reaction evidence="12">
        <text>Preferential cleavage: (Ac)2-L-Lys-D-Ala-|-D-Ala. Also transpeptidation of peptidyl-alanyl moieties that are N-acyl substituents of D-alanine.</text>
        <dbReference type="EC" id="3.4.16.4"/>
    </reaction>
</comment>
<dbReference type="Pfam" id="PF00768">
    <property type="entry name" value="Peptidase_S11"/>
    <property type="match status" value="1"/>
</dbReference>
<dbReference type="InterPro" id="IPR001967">
    <property type="entry name" value="Peptidase_S11_N"/>
</dbReference>
<dbReference type="RefSeq" id="WP_181740806.1">
    <property type="nucleotide sequence ID" value="NZ_JACEOL010000036.1"/>
</dbReference>
<proteinExistence type="inferred from homology"/>
<dbReference type="EC" id="3.4.16.4" evidence="4"/>
<organism evidence="18 19">
    <name type="scientific">Thermoactinomyces mirandus</name>
    <dbReference type="NCBI Taxonomy" id="2756294"/>
    <lineage>
        <taxon>Bacteria</taxon>
        <taxon>Bacillati</taxon>
        <taxon>Bacillota</taxon>
        <taxon>Bacilli</taxon>
        <taxon>Bacillales</taxon>
        <taxon>Thermoactinomycetaceae</taxon>
        <taxon>Thermoactinomyces</taxon>
    </lineage>
</organism>
<dbReference type="InterPro" id="IPR037167">
    <property type="entry name" value="Peptidase_S11_C_sf"/>
</dbReference>
<dbReference type="PRINTS" id="PR00725">
    <property type="entry name" value="DADACBPTASE1"/>
</dbReference>
<evidence type="ECO:0000256" key="7">
    <source>
        <dbReference type="ARBA" id="ARBA00022729"/>
    </source>
</evidence>
<accession>A0A7W1XT94</accession>
<comment type="pathway">
    <text evidence="2">Cell wall biogenesis; peptidoglycan biosynthesis.</text>
</comment>
<dbReference type="SUPFAM" id="SSF56601">
    <property type="entry name" value="beta-lactamase/transpeptidase-like"/>
    <property type="match status" value="1"/>
</dbReference>
<dbReference type="InterPro" id="IPR018044">
    <property type="entry name" value="Peptidase_S11"/>
</dbReference>
<comment type="similarity">
    <text evidence="3 15">Belongs to the peptidase S11 family.</text>
</comment>
<dbReference type="InterPro" id="IPR012907">
    <property type="entry name" value="Peptidase_S11_C"/>
</dbReference>
<feature type="active site" description="Proton acceptor" evidence="13">
    <location>
        <position position="71"/>
    </location>
</feature>
<keyword evidence="8" id="KW-0378">Hydrolase</keyword>
<evidence type="ECO:0000256" key="5">
    <source>
        <dbReference type="ARBA" id="ARBA00022645"/>
    </source>
</evidence>
<feature type="active site" evidence="13">
    <location>
        <position position="128"/>
    </location>
</feature>
<keyword evidence="7 16" id="KW-0732">Signal</keyword>
<keyword evidence="5 18" id="KW-0121">Carboxypeptidase</keyword>
<evidence type="ECO:0000256" key="4">
    <source>
        <dbReference type="ARBA" id="ARBA00012448"/>
    </source>
</evidence>
<feature type="chain" id="PRO_5031283261" description="serine-type D-Ala-D-Ala carboxypeptidase" evidence="16">
    <location>
        <begin position="32"/>
        <end position="415"/>
    </location>
</feature>
<evidence type="ECO:0000313" key="19">
    <source>
        <dbReference type="Proteomes" id="UP000538292"/>
    </source>
</evidence>
<dbReference type="PANTHER" id="PTHR21581">
    <property type="entry name" value="D-ALANYL-D-ALANINE CARBOXYPEPTIDASE"/>
    <property type="match status" value="1"/>
</dbReference>
<keyword evidence="9" id="KW-0133">Cell shape</keyword>
<reference evidence="18 19" key="1">
    <citation type="submission" date="2020-07" db="EMBL/GenBank/DDBJ databases">
        <title>Thermoactinomyces phylogeny.</title>
        <authorList>
            <person name="Dunlap C."/>
        </authorList>
    </citation>
    <scope>NUCLEOTIDE SEQUENCE [LARGE SCALE GENOMIC DNA]</scope>
    <source>
        <strain evidence="18 19">AMNI-1</strain>
    </source>
</reference>
<evidence type="ECO:0000256" key="12">
    <source>
        <dbReference type="ARBA" id="ARBA00034000"/>
    </source>
</evidence>
<dbReference type="GO" id="GO:0009002">
    <property type="term" value="F:serine-type D-Ala-D-Ala carboxypeptidase activity"/>
    <property type="evidence" value="ECO:0007669"/>
    <property type="project" value="UniProtKB-EC"/>
</dbReference>
<dbReference type="AlphaFoldDB" id="A0A7W1XT94"/>
<feature type="signal peptide" evidence="16">
    <location>
        <begin position="1"/>
        <end position="31"/>
    </location>
</feature>
<keyword evidence="19" id="KW-1185">Reference proteome</keyword>
<evidence type="ECO:0000256" key="6">
    <source>
        <dbReference type="ARBA" id="ARBA00022670"/>
    </source>
</evidence>
<evidence type="ECO:0000256" key="10">
    <source>
        <dbReference type="ARBA" id="ARBA00022984"/>
    </source>
</evidence>
<evidence type="ECO:0000256" key="15">
    <source>
        <dbReference type="RuleBase" id="RU004016"/>
    </source>
</evidence>
<keyword evidence="10" id="KW-0573">Peptidoglycan synthesis</keyword>
<feature type="domain" description="Peptidase S11 D-Ala-D-Ala carboxypeptidase A C-terminal" evidence="17">
    <location>
        <begin position="299"/>
        <end position="395"/>
    </location>
</feature>
<feature type="binding site" evidence="14">
    <location>
        <position position="249"/>
    </location>
    <ligand>
        <name>substrate</name>
    </ligand>
</feature>
<keyword evidence="6" id="KW-0645">Protease</keyword>
<dbReference type="Gene3D" id="3.40.710.10">
    <property type="entry name" value="DD-peptidase/beta-lactamase superfamily"/>
    <property type="match status" value="1"/>
</dbReference>
<comment type="function">
    <text evidence="1">Removes C-terminal D-alanyl residues from sugar-peptide cell wall precursors.</text>
</comment>
<gene>
    <name evidence="18" type="ORF">H2C83_11105</name>
</gene>
<evidence type="ECO:0000256" key="13">
    <source>
        <dbReference type="PIRSR" id="PIRSR618044-1"/>
    </source>
</evidence>
<evidence type="ECO:0000256" key="11">
    <source>
        <dbReference type="ARBA" id="ARBA00023316"/>
    </source>
</evidence>
<evidence type="ECO:0000256" key="2">
    <source>
        <dbReference type="ARBA" id="ARBA00004752"/>
    </source>
</evidence>
<comment type="caution">
    <text evidence="18">The sequence shown here is derived from an EMBL/GenBank/DDBJ whole genome shotgun (WGS) entry which is preliminary data.</text>
</comment>
<dbReference type="InterPro" id="IPR012338">
    <property type="entry name" value="Beta-lactam/transpept-like"/>
</dbReference>
<dbReference type="Proteomes" id="UP000538292">
    <property type="component" value="Unassembled WGS sequence"/>
</dbReference>
<evidence type="ECO:0000256" key="9">
    <source>
        <dbReference type="ARBA" id="ARBA00022960"/>
    </source>
</evidence>
<sequence length="415" mass="45999">MMNHFSFRKVMLAVVCVCLSVSLLMPLSASAEKNRLPDVEARSYFLMDLQSGVVLAKKNADQSFPPASMTKMMSALVVLDHIHNGKLNWNDNVTVSERAQRVDEAQIFLVAGEKITVRELFRAMLVYSANDATVALAEHVAGTEENFVQLMNEKARELGLENTHYRTATGLDLHLYADPPAVPGKHVMSAHDTAVLTSHLIQTYPEVLETTSIPKYTFRQGTAREQQVNNWNRMLPGFNHEYPGIDGMKTGHTNSAGYCFTGTANRQGFRLVSVVMGTKNDDKRFSETKKLLDYGYGEFVPFTLTAKGGKIPGQENLPLPNGVERSVPVVASKPVIVPIPRGEQSKYAVKVEFDSNLRAPLSKGTVVGKAFLFYDGVKVEGFQPVKVVTAQSIEEGSWVRLFFRSVGDEISSWFD</sequence>
<dbReference type="GO" id="GO:0006508">
    <property type="term" value="P:proteolysis"/>
    <property type="evidence" value="ECO:0007669"/>
    <property type="project" value="UniProtKB-KW"/>
</dbReference>
<dbReference type="GO" id="GO:0008360">
    <property type="term" value="P:regulation of cell shape"/>
    <property type="evidence" value="ECO:0007669"/>
    <property type="project" value="UniProtKB-KW"/>
</dbReference>
<evidence type="ECO:0000256" key="14">
    <source>
        <dbReference type="PIRSR" id="PIRSR618044-2"/>
    </source>
</evidence>
<dbReference type="Pfam" id="PF07943">
    <property type="entry name" value="PBP5_C"/>
    <property type="match status" value="1"/>
</dbReference>
<dbReference type="UniPathway" id="UPA00219"/>
<dbReference type="PANTHER" id="PTHR21581:SF11">
    <property type="entry name" value="D-ALANYL-D-ALANINE CARBOXYPEPTIDASE DACA"/>
    <property type="match status" value="1"/>
</dbReference>
<dbReference type="EMBL" id="JACEOL010000036">
    <property type="protein sequence ID" value="MBA4602849.1"/>
    <property type="molecule type" value="Genomic_DNA"/>
</dbReference>
<evidence type="ECO:0000256" key="8">
    <source>
        <dbReference type="ARBA" id="ARBA00022801"/>
    </source>
</evidence>
<feature type="active site" description="Acyl-ester intermediate" evidence="13">
    <location>
        <position position="68"/>
    </location>
</feature>
<name>A0A7W1XT94_9BACL</name>
<dbReference type="InterPro" id="IPR015956">
    <property type="entry name" value="Peniciliin-bd_prot_C_sf"/>
</dbReference>
<dbReference type="GO" id="GO:0009252">
    <property type="term" value="P:peptidoglycan biosynthetic process"/>
    <property type="evidence" value="ECO:0007669"/>
    <property type="project" value="UniProtKB-UniPathway"/>
</dbReference>
<dbReference type="SMART" id="SM00936">
    <property type="entry name" value="PBP5_C"/>
    <property type="match status" value="1"/>
</dbReference>